<organism evidence="8 9">
    <name type="scientific">Evansella tamaricis</name>
    <dbReference type="NCBI Taxonomy" id="2069301"/>
    <lineage>
        <taxon>Bacteria</taxon>
        <taxon>Bacillati</taxon>
        <taxon>Bacillota</taxon>
        <taxon>Bacilli</taxon>
        <taxon>Bacillales</taxon>
        <taxon>Bacillaceae</taxon>
        <taxon>Evansella</taxon>
    </lineage>
</organism>
<evidence type="ECO:0000256" key="7">
    <source>
        <dbReference type="RuleBase" id="RU000461"/>
    </source>
</evidence>
<dbReference type="EMBL" id="JAHQCS010000121">
    <property type="protein sequence ID" value="MBU9713077.1"/>
    <property type="molecule type" value="Genomic_DNA"/>
</dbReference>
<dbReference type="Pfam" id="PF00067">
    <property type="entry name" value="p450"/>
    <property type="match status" value="1"/>
</dbReference>
<comment type="caution">
    <text evidence="8">The sequence shown here is derived from an EMBL/GenBank/DDBJ whole genome shotgun (WGS) entry which is preliminary data.</text>
</comment>
<evidence type="ECO:0000256" key="5">
    <source>
        <dbReference type="ARBA" id="ARBA00023004"/>
    </source>
</evidence>
<keyword evidence="6 7" id="KW-0503">Monooxygenase</keyword>
<keyword evidence="5 7" id="KW-0408">Iron</keyword>
<gene>
    <name evidence="8" type="ORF">KS419_15200</name>
</gene>
<dbReference type="InterPro" id="IPR050196">
    <property type="entry name" value="Cytochrome_P450_Monoox"/>
</dbReference>
<protein>
    <submittedName>
        <fullName evidence="8">Cytochrome P450</fullName>
    </submittedName>
</protein>
<evidence type="ECO:0000256" key="3">
    <source>
        <dbReference type="ARBA" id="ARBA00022723"/>
    </source>
</evidence>
<name>A0ABS6JJT2_9BACI</name>
<dbReference type="PANTHER" id="PTHR24291">
    <property type="entry name" value="CYTOCHROME P450 FAMILY 4"/>
    <property type="match status" value="1"/>
</dbReference>
<dbReference type="CDD" id="cd20620">
    <property type="entry name" value="CYP132-like"/>
    <property type="match status" value="1"/>
</dbReference>
<comment type="similarity">
    <text evidence="1 7">Belongs to the cytochrome P450 family.</text>
</comment>
<accession>A0ABS6JJT2</accession>
<keyword evidence="3 7" id="KW-0479">Metal-binding</keyword>
<dbReference type="InterPro" id="IPR017972">
    <property type="entry name" value="Cyt_P450_CS"/>
</dbReference>
<evidence type="ECO:0000256" key="2">
    <source>
        <dbReference type="ARBA" id="ARBA00022617"/>
    </source>
</evidence>
<evidence type="ECO:0000256" key="6">
    <source>
        <dbReference type="ARBA" id="ARBA00023033"/>
    </source>
</evidence>
<evidence type="ECO:0000256" key="1">
    <source>
        <dbReference type="ARBA" id="ARBA00010617"/>
    </source>
</evidence>
<dbReference type="PROSITE" id="PS00086">
    <property type="entry name" value="CYTOCHROME_P450"/>
    <property type="match status" value="1"/>
</dbReference>
<keyword evidence="4 7" id="KW-0560">Oxidoreductase</keyword>
<reference evidence="8 9" key="1">
    <citation type="submission" date="2021-06" db="EMBL/GenBank/DDBJ databases">
        <title>Bacillus sp. RD4P76, an endophyte from a halophyte.</title>
        <authorList>
            <person name="Sun J.-Q."/>
        </authorList>
    </citation>
    <scope>NUCLEOTIDE SEQUENCE [LARGE SCALE GENOMIC DNA]</scope>
    <source>
        <strain evidence="8 9">CGMCC 1.15917</strain>
    </source>
</reference>
<proteinExistence type="inferred from homology"/>
<dbReference type="Proteomes" id="UP000784880">
    <property type="component" value="Unassembled WGS sequence"/>
</dbReference>
<dbReference type="PANTHER" id="PTHR24291:SF50">
    <property type="entry name" value="BIFUNCTIONAL ALBAFLAVENONE MONOOXYGENASE_TERPENE SYNTHASE"/>
    <property type="match status" value="1"/>
</dbReference>
<keyword evidence="9" id="KW-1185">Reference proteome</keyword>
<evidence type="ECO:0000256" key="4">
    <source>
        <dbReference type="ARBA" id="ARBA00023002"/>
    </source>
</evidence>
<sequence length="447" mass="51594">MKKTEKLGPKGNLISGHLKDFQRDPLQFMQKLAEDYGEIARFKFGPFQDVYLISNPELIKQVLVTKQKNFVKSRDLTILKPIIGEGLLTSEKGHHLKQRRLIQPHFKREHIRSYGEDMIKTTEEYMKSWKEKEERVLSKDMMNITLGIISKTMFNMNLEEGYDVIGPPIETVMKLAVKRMRSLAQLPLWIPTKTNRNYKRAIDELDHVLFSIIENRRSHKGKSEDLLGVLMDAKDDSNGEVMSNQQLRDELMTIFLAGHETTANALSWTFYLLAQHPEVEKKLHREIDSVIGSNPLSPNHYKELTYAQNIISEALRLYPPAYVIGRQVDKTVNIGGIQLNKGDMTLISQYVMHRRREYFDQPDNFIPERFENQFTDTLPPYTYFPFGGGPRVCIGNHFALMEAVLVLVCIARHFKIKLTPSNQTIKAQPLITLRPKGGINVILEKRS</sequence>
<dbReference type="InterPro" id="IPR001128">
    <property type="entry name" value="Cyt_P450"/>
</dbReference>
<keyword evidence="2 7" id="KW-0349">Heme</keyword>
<evidence type="ECO:0000313" key="8">
    <source>
        <dbReference type="EMBL" id="MBU9713077.1"/>
    </source>
</evidence>
<evidence type="ECO:0000313" key="9">
    <source>
        <dbReference type="Proteomes" id="UP000784880"/>
    </source>
</evidence>